<dbReference type="GO" id="GO:0016787">
    <property type="term" value="F:hydrolase activity"/>
    <property type="evidence" value="ECO:0007669"/>
    <property type="project" value="UniProtKB-KW"/>
</dbReference>
<keyword evidence="2" id="KW-0378">Hydrolase</keyword>
<proteinExistence type="predicted"/>
<name>A0ABZ3C455_9ACTN</name>
<evidence type="ECO:0000313" key="3">
    <source>
        <dbReference type="Proteomes" id="UP001434337"/>
    </source>
</evidence>
<keyword evidence="3" id="KW-1185">Reference proteome</keyword>
<dbReference type="InterPro" id="IPR000073">
    <property type="entry name" value="AB_hydrolase_1"/>
</dbReference>
<accession>A0ABZ3C455</accession>
<gene>
    <name evidence="2" type="ORF">PCC79_11460</name>
</gene>
<dbReference type="PANTHER" id="PTHR43798:SF33">
    <property type="entry name" value="HYDROLASE, PUTATIVE (AFU_ORTHOLOGUE AFUA_2G14860)-RELATED"/>
    <property type="match status" value="1"/>
</dbReference>
<sequence>MLDDLDHLEHLDRLDRLDPLDHLEQCDLDIGGVTVHVWTTPQQEGPAFVLVHGLGVSSTYLGPLAAELAERGRVVLFDLPGFGGTPDPERPFGIEAFASVVAEAAERLKVADAVWLGHSMGAQIVVDAVAHHPGVARAVALASPVVTHGARSVRKQTWAFLKSSARERFSEALLSVQGYLRAGLVWPLEVLPAMLEYRVEERMPALTQHLVLLRGSRDAVTPQSWIEELGAAAGAAASVRLVVVAGASHQLVVGHAGVVARELLELAERAAS</sequence>
<dbReference type="Proteomes" id="UP001434337">
    <property type="component" value="Chromosome"/>
</dbReference>
<dbReference type="InterPro" id="IPR029058">
    <property type="entry name" value="AB_hydrolase_fold"/>
</dbReference>
<evidence type="ECO:0000313" key="2">
    <source>
        <dbReference type="EMBL" id="WZW97518.1"/>
    </source>
</evidence>
<dbReference type="SUPFAM" id="SSF53474">
    <property type="entry name" value="alpha/beta-Hydrolases"/>
    <property type="match status" value="1"/>
</dbReference>
<dbReference type="Pfam" id="PF12697">
    <property type="entry name" value="Abhydrolase_6"/>
    <property type="match status" value="1"/>
</dbReference>
<dbReference type="EMBL" id="CP115965">
    <property type="protein sequence ID" value="WZW97518.1"/>
    <property type="molecule type" value="Genomic_DNA"/>
</dbReference>
<evidence type="ECO:0000259" key="1">
    <source>
        <dbReference type="Pfam" id="PF12697"/>
    </source>
</evidence>
<dbReference type="RefSeq" id="WP_342371889.1">
    <property type="nucleotide sequence ID" value="NZ_CP115965.1"/>
</dbReference>
<organism evidence="2 3">
    <name type="scientific">Propioniciclava soli</name>
    <dbReference type="NCBI Taxonomy" id="2775081"/>
    <lineage>
        <taxon>Bacteria</taxon>
        <taxon>Bacillati</taxon>
        <taxon>Actinomycetota</taxon>
        <taxon>Actinomycetes</taxon>
        <taxon>Propionibacteriales</taxon>
        <taxon>Propionibacteriaceae</taxon>
        <taxon>Propioniciclava</taxon>
    </lineage>
</organism>
<feature type="domain" description="AB hydrolase-1" evidence="1">
    <location>
        <begin position="48"/>
        <end position="261"/>
    </location>
</feature>
<dbReference type="InterPro" id="IPR050266">
    <property type="entry name" value="AB_hydrolase_sf"/>
</dbReference>
<dbReference type="PANTHER" id="PTHR43798">
    <property type="entry name" value="MONOACYLGLYCEROL LIPASE"/>
    <property type="match status" value="1"/>
</dbReference>
<protein>
    <submittedName>
        <fullName evidence="2">Alpha/beta hydrolase</fullName>
    </submittedName>
</protein>
<dbReference type="Gene3D" id="3.40.50.1820">
    <property type="entry name" value="alpha/beta hydrolase"/>
    <property type="match status" value="1"/>
</dbReference>
<reference evidence="2 3" key="1">
    <citation type="journal article" date="2023" name="Environ Microbiome">
        <title>A coral-associated actinobacterium mitigates coral bleaching under heat stress.</title>
        <authorList>
            <person name="Li J."/>
            <person name="Zou Y."/>
            <person name="Li Q."/>
            <person name="Zhang J."/>
            <person name="Bourne D.G."/>
            <person name="Lyu Y."/>
            <person name="Liu C."/>
            <person name="Zhang S."/>
        </authorList>
    </citation>
    <scope>NUCLEOTIDE SEQUENCE [LARGE SCALE GENOMIC DNA]</scope>
    <source>
        <strain evidence="2 3">SCSIO 13291</strain>
    </source>
</reference>